<sequence>MQVLMVVFIAIIGAVVGSFLNVVILRYNTGMGFTMGRSRWPTGIWGTSGLGFMTCKDIYVNIYFIREFCYHCRTNGHTALETPAYAGDRSFRSSARPRLLSV</sequence>
<evidence type="ECO:0000256" key="1">
    <source>
        <dbReference type="SAM" id="Phobius"/>
    </source>
</evidence>
<evidence type="ECO:0000313" key="3">
    <source>
        <dbReference type="Proteomes" id="UP000176881"/>
    </source>
</evidence>
<proteinExistence type="predicted"/>
<keyword evidence="1" id="KW-0472">Membrane</keyword>
<gene>
    <name evidence="2" type="ORF">A3G59_03465</name>
</gene>
<evidence type="ECO:0000313" key="2">
    <source>
        <dbReference type="EMBL" id="OHA43662.1"/>
    </source>
</evidence>
<name>A0A1G2P7R5_9BACT</name>
<comment type="caution">
    <text evidence="2">The sequence shown here is derived from an EMBL/GenBank/DDBJ whole genome shotgun (WGS) entry which is preliminary data.</text>
</comment>
<protein>
    <submittedName>
        <fullName evidence="2">Uncharacterized protein</fullName>
    </submittedName>
</protein>
<keyword evidence="1" id="KW-1133">Transmembrane helix</keyword>
<organism evidence="2 3">
    <name type="scientific">Candidatus Taylorbacteria bacterium RIFCSPLOWO2_12_FULL_47_20</name>
    <dbReference type="NCBI Taxonomy" id="1802335"/>
    <lineage>
        <taxon>Bacteria</taxon>
        <taxon>Candidatus Tayloriibacteriota</taxon>
    </lineage>
</organism>
<dbReference type="AlphaFoldDB" id="A0A1G2P7R5"/>
<feature type="transmembrane region" description="Helical" evidence="1">
    <location>
        <begin position="6"/>
        <end position="27"/>
    </location>
</feature>
<dbReference type="EMBL" id="MHSN01000045">
    <property type="protein sequence ID" value="OHA43662.1"/>
    <property type="molecule type" value="Genomic_DNA"/>
</dbReference>
<accession>A0A1G2P7R5</accession>
<dbReference type="Proteomes" id="UP000176881">
    <property type="component" value="Unassembled WGS sequence"/>
</dbReference>
<reference evidence="2 3" key="1">
    <citation type="journal article" date="2016" name="Nat. Commun.">
        <title>Thousands of microbial genomes shed light on interconnected biogeochemical processes in an aquifer system.</title>
        <authorList>
            <person name="Anantharaman K."/>
            <person name="Brown C.T."/>
            <person name="Hug L.A."/>
            <person name="Sharon I."/>
            <person name="Castelle C.J."/>
            <person name="Probst A.J."/>
            <person name="Thomas B.C."/>
            <person name="Singh A."/>
            <person name="Wilkins M.J."/>
            <person name="Karaoz U."/>
            <person name="Brodie E.L."/>
            <person name="Williams K.H."/>
            <person name="Hubbard S.S."/>
            <person name="Banfield J.F."/>
        </authorList>
    </citation>
    <scope>NUCLEOTIDE SEQUENCE [LARGE SCALE GENOMIC DNA]</scope>
</reference>
<keyword evidence="1" id="KW-0812">Transmembrane</keyword>